<evidence type="ECO:0000256" key="1">
    <source>
        <dbReference type="ARBA" id="ARBA00004651"/>
    </source>
</evidence>
<accession>A0A542XCN9</accession>
<feature type="transmembrane region" description="Helical" evidence="8">
    <location>
        <begin position="348"/>
        <end position="371"/>
    </location>
</feature>
<dbReference type="PANTHER" id="PTHR31686">
    <property type="match status" value="1"/>
</dbReference>
<proteinExistence type="inferred from homology"/>
<feature type="transmembrane region" description="Helical" evidence="8">
    <location>
        <begin position="106"/>
        <end position="131"/>
    </location>
</feature>
<protein>
    <submittedName>
        <fullName evidence="9">Tellurite resistance protein TehA-like permease</fullName>
    </submittedName>
</protein>
<keyword evidence="6 8" id="KW-1133">Transmembrane helix</keyword>
<keyword evidence="5 8" id="KW-0812">Transmembrane</keyword>
<keyword evidence="4" id="KW-1003">Cell membrane</keyword>
<feature type="transmembrane region" description="Helical" evidence="8">
    <location>
        <begin position="317"/>
        <end position="336"/>
    </location>
</feature>
<reference evidence="9 10" key="1">
    <citation type="submission" date="2019-06" db="EMBL/GenBank/DDBJ databases">
        <title>Sequencing the genomes of 1000 actinobacteria strains.</title>
        <authorList>
            <person name="Klenk H.-P."/>
        </authorList>
    </citation>
    <scope>NUCLEOTIDE SEQUENCE [LARGE SCALE GENOMIC DNA]</scope>
    <source>
        <strain evidence="9 10">DSM 24617</strain>
    </source>
</reference>
<evidence type="ECO:0000256" key="2">
    <source>
        <dbReference type="ARBA" id="ARBA00008566"/>
    </source>
</evidence>
<feature type="transmembrane region" description="Helical" evidence="8">
    <location>
        <begin position="143"/>
        <end position="164"/>
    </location>
</feature>
<evidence type="ECO:0000313" key="9">
    <source>
        <dbReference type="EMBL" id="TQL33578.1"/>
    </source>
</evidence>
<sequence>MPFRGLLRRRAARQPWSMQPTTLARAATAPDLPQAGPQWFGSVMGTGILATLLHLHREMLPGAEIASRVLLVVAAALLIGLSAAFARRCRTVPGAFGATVRDVGVAVTWGLVAMGVLGVGSATAVVLPAWVPGLTGFAWGVDLVLWVVGTTLGLVTAVGFLSVLVRHDIGAPTLTWGLAVVPPVVSATSGAALAMRTDGAWRAGLLVAAALCFTIGLLLAGVIFAVGYHHHWRVAPLLPAAATTAWIPLGVVGQSTAAAQGLVTAAGGGLGPWTGETLRMVANAYGLALVAFGAVLVGWAALHTVRGFRAGMAFSPSWWGLVFPFGTLSLGAYTLAGGTGLEVLRGLAVVVCVALVGTWTLCALATGHALLRGGRGIARGAAVEAC</sequence>
<keyword evidence="3" id="KW-0813">Transport</keyword>
<feature type="transmembrane region" description="Helical" evidence="8">
    <location>
        <begin position="68"/>
        <end position="86"/>
    </location>
</feature>
<gene>
    <name evidence="9" type="ORF">FB554_1728</name>
</gene>
<keyword evidence="10" id="KW-1185">Reference proteome</keyword>
<dbReference type="GO" id="GO:0055085">
    <property type="term" value="P:transmembrane transport"/>
    <property type="evidence" value="ECO:0007669"/>
    <property type="project" value="InterPro"/>
</dbReference>
<dbReference type="Pfam" id="PF03595">
    <property type="entry name" value="SLAC1"/>
    <property type="match status" value="1"/>
</dbReference>
<evidence type="ECO:0000256" key="4">
    <source>
        <dbReference type="ARBA" id="ARBA00022475"/>
    </source>
</evidence>
<comment type="subcellular location">
    <subcellularLocation>
        <location evidence="1">Cell membrane</location>
        <topology evidence="1">Multi-pass membrane protein</topology>
    </subcellularLocation>
</comment>
<comment type="caution">
    <text evidence="9">The sequence shown here is derived from an EMBL/GenBank/DDBJ whole genome shotgun (WGS) entry which is preliminary data.</text>
</comment>
<dbReference type="Gene3D" id="1.50.10.150">
    <property type="entry name" value="Voltage-dependent anion channel"/>
    <property type="match status" value="1"/>
</dbReference>
<dbReference type="Proteomes" id="UP000318336">
    <property type="component" value="Unassembled WGS sequence"/>
</dbReference>
<feature type="transmembrane region" description="Helical" evidence="8">
    <location>
        <begin position="176"/>
        <end position="194"/>
    </location>
</feature>
<dbReference type="InterPro" id="IPR004695">
    <property type="entry name" value="SLAC1/Mae1/Ssu1/TehA"/>
</dbReference>
<dbReference type="PANTHER" id="PTHR31686:SF1">
    <property type="entry name" value="SULFITE EFFLUX PUMP SSU1"/>
    <property type="match status" value="1"/>
</dbReference>
<dbReference type="AlphaFoldDB" id="A0A542XCN9"/>
<evidence type="ECO:0000256" key="7">
    <source>
        <dbReference type="ARBA" id="ARBA00023136"/>
    </source>
</evidence>
<keyword evidence="7 8" id="KW-0472">Membrane</keyword>
<dbReference type="InterPro" id="IPR051629">
    <property type="entry name" value="Sulfite_efflux_TDT"/>
</dbReference>
<dbReference type="CDD" id="cd09320">
    <property type="entry name" value="TDT_like_2"/>
    <property type="match status" value="1"/>
</dbReference>
<evidence type="ECO:0000256" key="8">
    <source>
        <dbReference type="SAM" id="Phobius"/>
    </source>
</evidence>
<feature type="transmembrane region" description="Helical" evidence="8">
    <location>
        <begin position="206"/>
        <end position="228"/>
    </location>
</feature>
<evidence type="ECO:0000256" key="5">
    <source>
        <dbReference type="ARBA" id="ARBA00022692"/>
    </source>
</evidence>
<organism evidence="9 10">
    <name type="scientific">Barrientosiimonas humi</name>
    <dbReference type="NCBI Taxonomy" id="999931"/>
    <lineage>
        <taxon>Bacteria</taxon>
        <taxon>Bacillati</taxon>
        <taxon>Actinomycetota</taxon>
        <taxon>Actinomycetes</taxon>
        <taxon>Micrococcales</taxon>
        <taxon>Dermacoccaceae</taxon>
        <taxon>Barrientosiimonas</taxon>
    </lineage>
</organism>
<comment type="similarity">
    <text evidence="2">Belongs to the tellurite-resistance/dicarboxylate transporter (TDT) family.</text>
</comment>
<name>A0A542XCN9_9MICO</name>
<dbReference type="EMBL" id="VFOK01000001">
    <property type="protein sequence ID" value="TQL33578.1"/>
    <property type="molecule type" value="Genomic_DNA"/>
</dbReference>
<evidence type="ECO:0000256" key="3">
    <source>
        <dbReference type="ARBA" id="ARBA00022448"/>
    </source>
</evidence>
<evidence type="ECO:0000313" key="10">
    <source>
        <dbReference type="Proteomes" id="UP000318336"/>
    </source>
</evidence>
<dbReference type="GO" id="GO:0005886">
    <property type="term" value="C:plasma membrane"/>
    <property type="evidence" value="ECO:0007669"/>
    <property type="project" value="UniProtKB-SubCell"/>
</dbReference>
<feature type="transmembrane region" description="Helical" evidence="8">
    <location>
        <begin position="284"/>
        <end position="305"/>
    </location>
</feature>
<dbReference type="InterPro" id="IPR038665">
    <property type="entry name" value="Voltage-dep_anion_channel_sf"/>
</dbReference>
<evidence type="ECO:0000256" key="6">
    <source>
        <dbReference type="ARBA" id="ARBA00022989"/>
    </source>
</evidence>